<dbReference type="PIRSF" id="PIRSF021292">
    <property type="entry name" value="Competence_ComGD"/>
    <property type="match status" value="1"/>
</dbReference>
<dbReference type="GO" id="GO:0015627">
    <property type="term" value="C:type II protein secretion system complex"/>
    <property type="evidence" value="ECO:0007669"/>
    <property type="project" value="InterPro"/>
</dbReference>
<dbReference type="InterPro" id="IPR022346">
    <property type="entry name" value="T2SS_GspH"/>
</dbReference>
<dbReference type="InterPro" id="IPR012902">
    <property type="entry name" value="N_methyl_site"/>
</dbReference>
<evidence type="ECO:0000313" key="13">
    <source>
        <dbReference type="Proteomes" id="UP000308230"/>
    </source>
</evidence>
<dbReference type="OrthoDB" id="1653576at2"/>
<comment type="caution">
    <text evidence="12">The sequence shown here is derived from an EMBL/GenBank/DDBJ whole genome shotgun (WGS) entry which is preliminary data.</text>
</comment>
<evidence type="ECO:0000256" key="5">
    <source>
        <dbReference type="ARBA" id="ARBA00022519"/>
    </source>
</evidence>
<protein>
    <submittedName>
        <fullName evidence="12">Type II secretion system protein</fullName>
    </submittedName>
</protein>
<dbReference type="GO" id="GO:0005886">
    <property type="term" value="C:plasma membrane"/>
    <property type="evidence" value="ECO:0007669"/>
    <property type="project" value="UniProtKB-SubCell"/>
</dbReference>
<proteinExistence type="predicted"/>
<dbReference type="GO" id="GO:0015628">
    <property type="term" value="P:protein secretion by the type II secretion system"/>
    <property type="evidence" value="ECO:0007669"/>
    <property type="project" value="InterPro"/>
</dbReference>
<keyword evidence="6 10" id="KW-0812">Transmembrane</keyword>
<dbReference type="GO" id="GO:0030420">
    <property type="term" value="P:establishment of competence for transformation"/>
    <property type="evidence" value="ECO:0007669"/>
    <property type="project" value="UniProtKB-KW"/>
</dbReference>
<evidence type="ECO:0000259" key="11">
    <source>
        <dbReference type="Pfam" id="PF12019"/>
    </source>
</evidence>
<dbReference type="RefSeq" id="WP_138127661.1">
    <property type="nucleotide sequence ID" value="NZ_SWLG01000011.1"/>
</dbReference>
<evidence type="ECO:0000256" key="9">
    <source>
        <dbReference type="ARBA" id="ARBA00023287"/>
    </source>
</evidence>
<evidence type="ECO:0000256" key="8">
    <source>
        <dbReference type="ARBA" id="ARBA00023136"/>
    </source>
</evidence>
<evidence type="ECO:0000256" key="3">
    <source>
        <dbReference type="ARBA" id="ARBA00022475"/>
    </source>
</evidence>
<reference evidence="12 13" key="1">
    <citation type="submission" date="2019-04" db="EMBL/GenBank/DDBJ databases">
        <title>Bacillus caeni sp. nov., a bacterium isolated from mangrove sediment.</title>
        <authorList>
            <person name="Huang H."/>
            <person name="Mo K."/>
            <person name="Hu Y."/>
        </authorList>
    </citation>
    <scope>NUCLEOTIDE SEQUENCE [LARGE SCALE GENOMIC DNA]</scope>
    <source>
        <strain evidence="12 13">HB172195</strain>
    </source>
</reference>
<feature type="domain" description="General secretion pathway GspH" evidence="11">
    <location>
        <begin position="57"/>
        <end position="145"/>
    </location>
</feature>
<dbReference type="InterPro" id="IPR045584">
    <property type="entry name" value="Pilin-like"/>
</dbReference>
<evidence type="ECO:0000256" key="2">
    <source>
        <dbReference type="ARBA" id="ARBA00004377"/>
    </source>
</evidence>
<dbReference type="GO" id="GO:0009986">
    <property type="term" value="C:cell surface"/>
    <property type="evidence" value="ECO:0007669"/>
    <property type="project" value="UniProtKB-SubCell"/>
</dbReference>
<keyword evidence="9" id="KW-0178">Competence</keyword>
<evidence type="ECO:0000256" key="10">
    <source>
        <dbReference type="SAM" id="Phobius"/>
    </source>
</evidence>
<dbReference type="Pfam" id="PF12019">
    <property type="entry name" value="GspH"/>
    <property type="match status" value="1"/>
</dbReference>
<evidence type="ECO:0000256" key="4">
    <source>
        <dbReference type="ARBA" id="ARBA00022481"/>
    </source>
</evidence>
<dbReference type="NCBIfam" id="NF040982">
    <property type="entry name" value="ComGD"/>
    <property type="match status" value="1"/>
</dbReference>
<feature type="transmembrane region" description="Helical" evidence="10">
    <location>
        <begin position="21"/>
        <end position="44"/>
    </location>
</feature>
<dbReference type="EMBL" id="SWLG01000011">
    <property type="protein sequence ID" value="TLS36343.1"/>
    <property type="molecule type" value="Genomic_DNA"/>
</dbReference>
<dbReference type="AlphaFoldDB" id="A0A5R9F695"/>
<sequence length="157" mass="17450">MMKQTARSLRINRFHDASGYTLIELIITLAVLSVLIGITIINVAPVEKTANMEQFLDQLKKDIRFTQQLAIKNGQAARLVISTENHWYSVQLGVDELVARRKYPPEIAINPGTLGYAIKYLANGNVQKSGTLTVNSGAKSYKLVILLGSGRFYVQEL</sequence>
<accession>A0A5R9F695</accession>
<comment type="subcellular location">
    <subcellularLocation>
        <location evidence="2">Cell inner membrane</location>
        <topology evidence="2">Single-pass membrane protein</topology>
    </subcellularLocation>
    <subcellularLocation>
        <location evidence="1">Cell surface</location>
    </subcellularLocation>
</comment>
<dbReference type="InterPro" id="IPR016785">
    <property type="entry name" value="ComGD"/>
</dbReference>
<dbReference type="PROSITE" id="PS00409">
    <property type="entry name" value="PROKAR_NTER_METHYL"/>
    <property type="match status" value="1"/>
</dbReference>
<dbReference type="Pfam" id="PF07963">
    <property type="entry name" value="N_methyl"/>
    <property type="match status" value="1"/>
</dbReference>
<keyword evidence="13" id="KW-1185">Reference proteome</keyword>
<dbReference type="Proteomes" id="UP000308230">
    <property type="component" value="Unassembled WGS sequence"/>
</dbReference>
<dbReference type="Gene3D" id="3.30.700.10">
    <property type="entry name" value="Glycoprotein, Type 4 Pilin"/>
    <property type="match status" value="1"/>
</dbReference>
<organism evidence="12 13">
    <name type="scientific">Exobacillus caeni</name>
    <dbReference type="NCBI Taxonomy" id="2574798"/>
    <lineage>
        <taxon>Bacteria</taxon>
        <taxon>Bacillati</taxon>
        <taxon>Bacillota</taxon>
        <taxon>Bacilli</taxon>
        <taxon>Bacillales</taxon>
        <taxon>Guptibacillaceae</taxon>
        <taxon>Exobacillus</taxon>
    </lineage>
</organism>
<evidence type="ECO:0000256" key="1">
    <source>
        <dbReference type="ARBA" id="ARBA00004241"/>
    </source>
</evidence>
<name>A0A5R9F695_9BACL</name>
<dbReference type="NCBIfam" id="TIGR02532">
    <property type="entry name" value="IV_pilin_GFxxxE"/>
    <property type="match status" value="1"/>
</dbReference>
<gene>
    <name evidence="12" type="ORF">FCL54_15540</name>
</gene>
<dbReference type="SUPFAM" id="SSF54523">
    <property type="entry name" value="Pili subunits"/>
    <property type="match status" value="1"/>
</dbReference>
<evidence type="ECO:0000256" key="7">
    <source>
        <dbReference type="ARBA" id="ARBA00022989"/>
    </source>
</evidence>
<keyword evidence="4" id="KW-0488">Methylation</keyword>
<keyword evidence="5" id="KW-0997">Cell inner membrane</keyword>
<keyword evidence="7 10" id="KW-1133">Transmembrane helix</keyword>
<evidence type="ECO:0000256" key="6">
    <source>
        <dbReference type="ARBA" id="ARBA00022692"/>
    </source>
</evidence>
<keyword evidence="8 10" id="KW-0472">Membrane</keyword>
<keyword evidence="3" id="KW-1003">Cell membrane</keyword>
<evidence type="ECO:0000313" key="12">
    <source>
        <dbReference type="EMBL" id="TLS36343.1"/>
    </source>
</evidence>